<evidence type="ECO:0000256" key="9">
    <source>
        <dbReference type="SAM" id="MobiDB-lite"/>
    </source>
</evidence>
<dbReference type="OMA" id="CYLYAET"/>
<dbReference type="InParanoid" id="A0A200QJZ3"/>
<keyword evidence="8" id="KW-0472">Membrane</keyword>
<evidence type="ECO:0000259" key="10">
    <source>
        <dbReference type="PROSITE" id="PS51847"/>
    </source>
</evidence>
<keyword evidence="3" id="KW-0812">Transmembrane</keyword>
<dbReference type="Pfam" id="PF23065">
    <property type="entry name" value="PH_SMPa"/>
    <property type="match status" value="1"/>
</dbReference>
<feature type="compositionally biased region" description="Basic and acidic residues" evidence="9">
    <location>
        <begin position="265"/>
        <end position="277"/>
    </location>
</feature>
<keyword evidence="6" id="KW-0445">Lipid transport</keyword>
<keyword evidence="4" id="KW-0256">Endoplasmic reticulum</keyword>
<dbReference type="STRING" id="56857.A0A200QJZ3"/>
<dbReference type="EMBL" id="MVGT01001847">
    <property type="protein sequence ID" value="OVA10764.1"/>
    <property type="molecule type" value="Genomic_DNA"/>
</dbReference>
<feature type="compositionally biased region" description="Basic and acidic residues" evidence="9">
    <location>
        <begin position="713"/>
        <end position="743"/>
    </location>
</feature>
<evidence type="ECO:0000256" key="2">
    <source>
        <dbReference type="ARBA" id="ARBA00022448"/>
    </source>
</evidence>
<feature type="compositionally biased region" description="Polar residues" evidence="9">
    <location>
        <begin position="253"/>
        <end position="264"/>
    </location>
</feature>
<evidence type="ECO:0000256" key="1">
    <source>
        <dbReference type="ARBA" id="ARBA00004586"/>
    </source>
</evidence>
<dbReference type="GO" id="GO:0006869">
    <property type="term" value="P:lipid transport"/>
    <property type="evidence" value="ECO:0007669"/>
    <property type="project" value="UniProtKB-KW"/>
</dbReference>
<dbReference type="OrthoDB" id="26740at2759"/>
<dbReference type="GO" id="GO:0008289">
    <property type="term" value="F:lipid binding"/>
    <property type="evidence" value="ECO:0007669"/>
    <property type="project" value="UniProtKB-KW"/>
</dbReference>
<keyword evidence="7" id="KW-0446">Lipid-binding</keyword>
<dbReference type="AlphaFoldDB" id="A0A200QJZ3"/>
<feature type="compositionally biased region" description="Basic and acidic residues" evidence="9">
    <location>
        <begin position="761"/>
        <end position="794"/>
    </location>
</feature>
<feature type="domain" description="SMP-LTD" evidence="10">
    <location>
        <begin position="335"/>
        <end position="600"/>
    </location>
</feature>
<comment type="caution">
    <text evidence="11">The sequence shown here is derived from an EMBL/GenBank/DDBJ whole genome shotgun (WGS) entry which is preliminary data.</text>
</comment>
<gene>
    <name evidence="11" type="ORF">BVC80_645g96</name>
</gene>
<feature type="region of interest" description="Disordered" evidence="9">
    <location>
        <begin position="648"/>
        <end position="794"/>
    </location>
</feature>
<keyword evidence="12" id="KW-1185">Reference proteome</keyword>
<evidence type="ECO:0000256" key="6">
    <source>
        <dbReference type="ARBA" id="ARBA00023055"/>
    </source>
</evidence>
<dbReference type="InterPro" id="IPR031468">
    <property type="entry name" value="SMP_LBD"/>
</dbReference>
<evidence type="ECO:0000313" key="11">
    <source>
        <dbReference type="EMBL" id="OVA10764.1"/>
    </source>
</evidence>
<dbReference type="PANTHER" id="PTHR13466">
    <property type="entry name" value="TEX2 PROTEIN-RELATED"/>
    <property type="match status" value="1"/>
</dbReference>
<evidence type="ECO:0000313" key="12">
    <source>
        <dbReference type="Proteomes" id="UP000195402"/>
    </source>
</evidence>
<proteinExistence type="predicted"/>
<accession>A0A200QJZ3</accession>
<organism evidence="11 12">
    <name type="scientific">Macleaya cordata</name>
    <name type="common">Five-seeded plume-poppy</name>
    <name type="synonym">Bocconia cordata</name>
    <dbReference type="NCBI Taxonomy" id="56857"/>
    <lineage>
        <taxon>Eukaryota</taxon>
        <taxon>Viridiplantae</taxon>
        <taxon>Streptophyta</taxon>
        <taxon>Embryophyta</taxon>
        <taxon>Tracheophyta</taxon>
        <taxon>Spermatophyta</taxon>
        <taxon>Magnoliopsida</taxon>
        <taxon>Ranunculales</taxon>
        <taxon>Papaveraceae</taxon>
        <taxon>Papaveroideae</taxon>
        <taxon>Macleaya</taxon>
    </lineage>
</organism>
<dbReference type="Proteomes" id="UP000195402">
    <property type="component" value="Unassembled WGS sequence"/>
</dbReference>
<dbReference type="CDD" id="cd21675">
    <property type="entry name" value="SMP_TEX2"/>
    <property type="match status" value="1"/>
</dbReference>
<sequence>MLSLILGFLLGALAIILAEVLAVYHFLNRLSKKNTLKSNLGHQDLDPEQSLSFSYNKQGVIWILEPEKVPKLWSRDKLPKEQKSKKEILEVSPVKKNAKIKDHSLILTDSDGSQATIDLVDCIIVSVSASNLPSRKWAKRYPVKVEGKNSAVYSGSRTLYMYLETSWEKESWCKALRLASCDDKERVNWYAKLNKEFQNYLSSLNAGYPSLKKPSIGLSGEPTDRSSRFDGSSSKVRIFLKKLAKKASSSRSGTESKGISTSASVREERKMGEKSRSVQDLFSATGSVKTPLTEKTTNSSLDEDTVHSHSGNQGHASVISDVDFDDKFGIDEGSLCCNLLISRLFFDAKRNTDIRSSIQERIQRTLCNMRTPSYIGGVTCTGLDLGTLPPNIHSMRVLPMDMNEVWAIEMDFEYSGGAILDVETRLEVREPDFEKGIVNRGLESSSVGEASSDLLEGFEYLGNQMQLSGEIVDEIEKTHEGDNKPDGAKFSKSSSWRATYISRWKSILNSVANQVSQVPISLAIRIASVRGTVRLHIKPPPSDQLWFSFISMPDIDFNIDSSVGDHKITSGHVAVILGNRFKAAIRDTLVLPNCESVCIPWMLAEKDDWIPRKAAPFIWVKQETVNDPAAQVSNCQPEEVQIKLEASKVSEQQPSSNHLEDNKHEKKKIQQPTLEQSEELESSSKRSLSASSSTSQSTSSSHSIPDLKTPLIRKNESHNETYNRLDSQEEHESPSESMRREKQFGSFNEDPNPKRIGRRARMMDLGKKVSEKLEEKRRHIEEKSRNIVEKMRGP</sequence>
<evidence type="ECO:0000256" key="8">
    <source>
        <dbReference type="ARBA" id="ARBA00023136"/>
    </source>
</evidence>
<feature type="compositionally biased region" description="Polar residues" evidence="9">
    <location>
        <begin position="278"/>
        <end position="300"/>
    </location>
</feature>
<comment type="subcellular location">
    <subcellularLocation>
        <location evidence="1">Endoplasmic reticulum membrane</location>
    </subcellularLocation>
</comment>
<evidence type="ECO:0000256" key="4">
    <source>
        <dbReference type="ARBA" id="ARBA00022824"/>
    </source>
</evidence>
<name>A0A200QJZ3_MACCD</name>
<dbReference type="SUPFAM" id="SSF50729">
    <property type="entry name" value="PH domain-like"/>
    <property type="match status" value="1"/>
</dbReference>
<keyword evidence="5" id="KW-1133">Transmembrane helix</keyword>
<keyword evidence="2" id="KW-0813">Transport</keyword>
<feature type="compositionally biased region" description="Low complexity" evidence="9">
    <location>
        <begin position="685"/>
        <end position="703"/>
    </location>
</feature>
<dbReference type="InterPro" id="IPR057080">
    <property type="entry name" value="PH_SMPa"/>
</dbReference>
<dbReference type="FunCoup" id="A0A200QJZ3">
    <property type="interactions" value="1676"/>
</dbReference>
<dbReference type="GO" id="GO:0005789">
    <property type="term" value="C:endoplasmic reticulum membrane"/>
    <property type="evidence" value="ECO:0007669"/>
    <property type="project" value="UniProtKB-SubCell"/>
</dbReference>
<protein>
    <recommendedName>
        <fullName evidence="10">SMP-LTD domain-containing protein</fullName>
    </recommendedName>
</protein>
<feature type="region of interest" description="Disordered" evidence="9">
    <location>
        <begin position="249"/>
        <end position="315"/>
    </location>
</feature>
<dbReference type="PANTHER" id="PTHR13466:SF0">
    <property type="entry name" value="SMP-LTD DOMAIN-CONTAINING PROTEIN"/>
    <property type="match status" value="1"/>
</dbReference>
<dbReference type="PROSITE" id="PS51847">
    <property type="entry name" value="SMP"/>
    <property type="match status" value="1"/>
</dbReference>
<reference evidence="11 12" key="1">
    <citation type="journal article" date="2017" name="Mol. Plant">
        <title>The Genome of Medicinal Plant Macleaya cordata Provides New Insights into Benzylisoquinoline Alkaloids Metabolism.</title>
        <authorList>
            <person name="Liu X."/>
            <person name="Liu Y."/>
            <person name="Huang P."/>
            <person name="Ma Y."/>
            <person name="Qing Z."/>
            <person name="Tang Q."/>
            <person name="Cao H."/>
            <person name="Cheng P."/>
            <person name="Zheng Y."/>
            <person name="Yuan Z."/>
            <person name="Zhou Y."/>
            <person name="Liu J."/>
            <person name="Tang Z."/>
            <person name="Zhuo Y."/>
            <person name="Zhang Y."/>
            <person name="Yu L."/>
            <person name="Huang J."/>
            <person name="Yang P."/>
            <person name="Peng Q."/>
            <person name="Zhang J."/>
            <person name="Jiang W."/>
            <person name="Zhang Z."/>
            <person name="Lin K."/>
            <person name="Ro D.K."/>
            <person name="Chen X."/>
            <person name="Xiong X."/>
            <person name="Shang Y."/>
            <person name="Huang S."/>
            <person name="Zeng J."/>
        </authorList>
    </citation>
    <scope>NUCLEOTIDE SEQUENCE [LARGE SCALE GENOMIC DNA]</scope>
    <source>
        <strain evidence="12">cv. BLH2017</strain>
        <tissue evidence="11">Root</tissue>
    </source>
</reference>
<evidence type="ECO:0000256" key="5">
    <source>
        <dbReference type="ARBA" id="ARBA00022989"/>
    </source>
</evidence>
<evidence type="ECO:0000256" key="7">
    <source>
        <dbReference type="ARBA" id="ARBA00023121"/>
    </source>
</evidence>
<evidence type="ECO:0000256" key="3">
    <source>
        <dbReference type="ARBA" id="ARBA00022692"/>
    </source>
</evidence>